<accession>A0A941I4D8</accession>
<dbReference type="InterPro" id="IPR001229">
    <property type="entry name" value="Jacalin-like_lectin_dom"/>
</dbReference>
<dbReference type="Gene3D" id="2.170.15.10">
    <property type="entry name" value="Proaerolysin, chain A, domain 3"/>
    <property type="match status" value="1"/>
</dbReference>
<evidence type="ECO:0000313" key="2">
    <source>
        <dbReference type="EMBL" id="MBR7781557.1"/>
    </source>
</evidence>
<feature type="domain" description="Jacalin-type lectin" evidence="1">
    <location>
        <begin position="3"/>
        <end position="137"/>
    </location>
</feature>
<feature type="domain" description="Jacalin-type lectin" evidence="1">
    <location>
        <begin position="146"/>
        <end position="286"/>
    </location>
</feature>
<proteinExistence type="predicted"/>
<evidence type="ECO:0000259" key="1">
    <source>
        <dbReference type="PROSITE" id="PS51752"/>
    </source>
</evidence>
<evidence type="ECO:0000313" key="3">
    <source>
        <dbReference type="Proteomes" id="UP000680067"/>
    </source>
</evidence>
<dbReference type="SUPFAM" id="SSF56973">
    <property type="entry name" value="Aerolisin/ETX pore-forming domain"/>
    <property type="match status" value="1"/>
</dbReference>
<dbReference type="RefSeq" id="WP_212686916.1">
    <property type="nucleotide sequence ID" value="NZ_JAGSPN010000003.1"/>
</dbReference>
<comment type="caution">
    <text evidence="2">The sequence shown here is derived from an EMBL/GenBank/DDBJ whole genome shotgun (WGS) entry which is preliminary data.</text>
</comment>
<dbReference type="Gene3D" id="2.100.10.30">
    <property type="entry name" value="Jacalin-like lectin domain"/>
    <property type="match status" value="2"/>
</dbReference>
<dbReference type="SUPFAM" id="SSF51101">
    <property type="entry name" value="Mannose-binding lectins"/>
    <property type="match status" value="2"/>
</dbReference>
<protein>
    <recommendedName>
        <fullName evidence="1">Jacalin-type lectin domain-containing protein</fullName>
    </recommendedName>
</protein>
<keyword evidence="3" id="KW-1185">Reference proteome</keyword>
<reference evidence="2" key="1">
    <citation type="submission" date="2021-04" db="EMBL/GenBank/DDBJ databases">
        <title>novel species isolated from subtropical streams in China.</title>
        <authorList>
            <person name="Lu H."/>
        </authorList>
    </citation>
    <scope>NUCLEOTIDE SEQUENCE</scope>
    <source>
        <strain evidence="2">LFS511W</strain>
    </source>
</reference>
<sequence>MTTKNTDVFGGHGGSEFTDTHDVASWGRITQIHIRHGAEVDAIATTYANGQYLSHGGTGGTLTTISLRDDEFITSVDLRSGARLDQITLHSSKGVTYGPYGGNGGSPHSVSFGSDVLQYFFGRSGARIDAIGFAYGTKPPVTPGTYTRSTLQGGDGGSVFDDLAVSGYLLGKIKQVKVRSGARVDRLEVTYAGPQGSPVTYSHGGNGGDDHPAFILNDDEFITEVSGRSGGRLDQIQFTLNTGRKSIAYGGGGGSPFSLKSADGVIASFFGRSGAEIDAAGVYFAKAIPSRIEILSMEFDTQNFFVQPSTPTVLATIKMTNNQSQPQTVSTTQTISYTNTDSTNISITNEASVAFKTSANFIVEKSELTVGYKLGVTYATQSTQSVTNTSAFTFSATVPGNSTITASCVAQQDKYDVPWTATALVYYQNQSQPERVTNLKGVLKGVQVVNLTAVYN</sequence>
<dbReference type="PANTHER" id="PTHR46506">
    <property type="entry name" value="OS05G0143600 PROTEIN"/>
    <property type="match status" value="1"/>
</dbReference>
<name>A0A941I4D8_9BURK</name>
<dbReference type="PROSITE" id="PS51752">
    <property type="entry name" value="JACALIN_LECTIN"/>
    <property type="match status" value="2"/>
</dbReference>
<gene>
    <name evidence="2" type="ORF">KDM89_05370</name>
</gene>
<dbReference type="InterPro" id="IPR036404">
    <property type="entry name" value="Jacalin-like_lectin_dom_sf"/>
</dbReference>
<dbReference type="Pfam" id="PF01419">
    <property type="entry name" value="Jacalin"/>
    <property type="match status" value="2"/>
</dbReference>
<organism evidence="2 3">
    <name type="scientific">Undibacterium luofuense</name>
    <dbReference type="NCBI Taxonomy" id="2828733"/>
    <lineage>
        <taxon>Bacteria</taxon>
        <taxon>Pseudomonadati</taxon>
        <taxon>Pseudomonadota</taxon>
        <taxon>Betaproteobacteria</taxon>
        <taxon>Burkholderiales</taxon>
        <taxon>Oxalobacteraceae</taxon>
        <taxon>Undibacterium</taxon>
    </lineage>
</organism>
<dbReference type="AlphaFoldDB" id="A0A941I4D8"/>
<dbReference type="Proteomes" id="UP000680067">
    <property type="component" value="Unassembled WGS sequence"/>
</dbReference>
<dbReference type="SMART" id="SM00915">
    <property type="entry name" value="Jacalin"/>
    <property type="match status" value="2"/>
</dbReference>
<dbReference type="EMBL" id="JAGSPN010000003">
    <property type="protein sequence ID" value="MBR7781557.1"/>
    <property type="molecule type" value="Genomic_DNA"/>
</dbReference>